<organism evidence="1 2">
    <name type="scientific">Fusarium albosuccineum</name>
    <dbReference type="NCBI Taxonomy" id="1237068"/>
    <lineage>
        <taxon>Eukaryota</taxon>
        <taxon>Fungi</taxon>
        <taxon>Dikarya</taxon>
        <taxon>Ascomycota</taxon>
        <taxon>Pezizomycotina</taxon>
        <taxon>Sordariomycetes</taxon>
        <taxon>Hypocreomycetidae</taxon>
        <taxon>Hypocreales</taxon>
        <taxon>Nectriaceae</taxon>
        <taxon>Fusarium</taxon>
        <taxon>Fusarium decemcellulare species complex</taxon>
    </lineage>
</organism>
<proteinExistence type="predicted"/>
<dbReference type="EMBL" id="JAADYS010000736">
    <property type="protein sequence ID" value="KAF4467521.1"/>
    <property type="molecule type" value="Genomic_DNA"/>
</dbReference>
<evidence type="ECO:0000313" key="1">
    <source>
        <dbReference type="EMBL" id="KAF4467521.1"/>
    </source>
</evidence>
<evidence type="ECO:0000313" key="2">
    <source>
        <dbReference type="Proteomes" id="UP000554235"/>
    </source>
</evidence>
<comment type="caution">
    <text evidence="1">The sequence shown here is derived from an EMBL/GenBank/DDBJ whole genome shotgun (WGS) entry which is preliminary data.</text>
</comment>
<gene>
    <name evidence="1" type="ORF">FALBO_5604</name>
</gene>
<dbReference type="OrthoDB" id="5105291at2759"/>
<protein>
    <submittedName>
        <fullName evidence="1">Uncharacterized protein</fullName>
    </submittedName>
</protein>
<dbReference type="Proteomes" id="UP000554235">
    <property type="component" value="Unassembled WGS sequence"/>
</dbReference>
<sequence length="504" mass="56800">MSSSPRNIIPNDSRRYFRKIPGMIYFAGRLPSEAGDGNFIDPHELTQQQSLAEVYGQQPAYFEPRTDWQHLDSTNFTPYRDYDDKDTICKTAQSVPNRTWPNERQLKSATVSITWDTHCHDLLQLHAQMSRRTLIDDTNLSALLRMLPYGIESIVEVASRPLTIGKPAHASHSPLPATPLPNSYDRVRCHVGMGYSNARSWRNNVQGKRFFAGLVYHFTAAHWTSFLWDRFQGQLLIYDTLNSVETVQERLRSTLLAWREFLALAGLPYNFDFFLLPLTPQNRGLECGYLCVRALFNAVRGLVGLTHSQLGAVISPQCPDIGLSVYHPQRPFDILHRDWPLTPGVVPGNNAYDLADRQIRALFSVAVMEEIGIRDGKIWTKVSQADQSQTEQLVGIEGLELVAWEPRDSTSTVMLYDTYTDLGGLAHFSIKSMGTRELYPRHRLIPMPPSLIASPCAKPLGADVSTKPLAGIPDSCKNLWVQRGYRCSSPTPSLRFYGVPVPNP</sequence>
<reference evidence="1 2" key="1">
    <citation type="submission" date="2020-01" db="EMBL/GenBank/DDBJ databases">
        <title>Identification and distribution of gene clusters putatively required for synthesis of sphingolipid metabolism inhibitors in phylogenetically diverse species of the filamentous fungus Fusarium.</title>
        <authorList>
            <person name="Kim H.-S."/>
            <person name="Busman M."/>
            <person name="Brown D.W."/>
            <person name="Divon H."/>
            <person name="Uhlig S."/>
            <person name="Proctor R.H."/>
        </authorList>
    </citation>
    <scope>NUCLEOTIDE SEQUENCE [LARGE SCALE GENOMIC DNA]</scope>
    <source>
        <strain evidence="1 2">NRRL 20459</strain>
    </source>
</reference>
<keyword evidence="2" id="KW-1185">Reference proteome</keyword>
<dbReference type="AlphaFoldDB" id="A0A8H4PFD5"/>
<accession>A0A8H4PFD5</accession>
<name>A0A8H4PFD5_9HYPO</name>